<keyword evidence="2" id="KW-1185">Reference proteome</keyword>
<accession>A0ABT9YZD5</accession>
<dbReference type="InterPro" id="IPR025555">
    <property type="entry name" value="YppG"/>
</dbReference>
<proteinExistence type="predicted"/>
<dbReference type="Proteomes" id="UP001232245">
    <property type="component" value="Unassembled WGS sequence"/>
</dbReference>
<protein>
    <recommendedName>
        <fullName evidence="3">YppG-like protein</fullName>
    </recommendedName>
</protein>
<evidence type="ECO:0000313" key="2">
    <source>
        <dbReference type="Proteomes" id="UP001232245"/>
    </source>
</evidence>
<gene>
    <name evidence="1" type="ORF">J2S02_001479</name>
</gene>
<dbReference type="EMBL" id="JAUSTZ010000002">
    <property type="protein sequence ID" value="MDQ0225150.1"/>
    <property type="molecule type" value="Genomic_DNA"/>
</dbReference>
<evidence type="ECO:0008006" key="3">
    <source>
        <dbReference type="Google" id="ProtNLM"/>
    </source>
</evidence>
<name>A0ABT9YZD5_9BACI</name>
<organism evidence="1 2">
    <name type="scientific">Metabacillus niabensis</name>
    <dbReference type="NCBI Taxonomy" id="324854"/>
    <lineage>
        <taxon>Bacteria</taxon>
        <taxon>Bacillati</taxon>
        <taxon>Bacillota</taxon>
        <taxon>Bacilli</taxon>
        <taxon>Bacillales</taxon>
        <taxon>Bacillaceae</taxon>
        <taxon>Metabacillus</taxon>
    </lineage>
</organism>
<comment type="caution">
    <text evidence="1">The sequence shown here is derived from an EMBL/GenBank/DDBJ whole genome shotgun (WGS) entry which is preliminary data.</text>
</comment>
<evidence type="ECO:0000313" key="1">
    <source>
        <dbReference type="EMBL" id="MDQ0225150.1"/>
    </source>
</evidence>
<dbReference type="Pfam" id="PF14179">
    <property type="entry name" value="YppG"/>
    <property type="match status" value="1"/>
</dbReference>
<sequence length="141" mass="16177">MHGHNHYQHNGHWLGHGEYYRPLQPFNLFSSPFHSLHQPYYQQQNFQPMQPPYQPMQPNYFQDGTSGMVNNSFINSPYVAPYPKPTPLLKQQPSGLNTIMSQFKKSDGQLDLNKMIDTAGQMMNAVNQMGGLFKGVTSIFK</sequence>
<dbReference type="RefSeq" id="WP_095302185.1">
    <property type="nucleotide sequence ID" value="NZ_CADEPK010000207.1"/>
</dbReference>
<reference evidence="1 2" key="1">
    <citation type="submission" date="2023-07" db="EMBL/GenBank/DDBJ databases">
        <title>Genomic Encyclopedia of Type Strains, Phase IV (KMG-IV): sequencing the most valuable type-strain genomes for metagenomic binning, comparative biology and taxonomic classification.</title>
        <authorList>
            <person name="Goeker M."/>
        </authorList>
    </citation>
    <scope>NUCLEOTIDE SEQUENCE [LARGE SCALE GENOMIC DNA]</scope>
    <source>
        <strain evidence="1 2">DSM 17723</strain>
    </source>
</reference>